<proteinExistence type="predicted"/>
<keyword evidence="1" id="KW-0238">DNA-binding</keyword>
<evidence type="ECO:0000313" key="1">
    <source>
        <dbReference type="EMBL" id="MFC7184917.1"/>
    </source>
</evidence>
<name>A0ABW2G932_9ACTN</name>
<reference evidence="2" key="1">
    <citation type="journal article" date="2019" name="Int. J. Syst. Evol. Microbiol.">
        <title>The Global Catalogue of Microorganisms (GCM) 10K type strain sequencing project: providing services to taxonomists for standard genome sequencing and annotation.</title>
        <authorList>
            <consortium name="The Broad Institute Genomics Platform"/>
            <consortium name="The Broad Institute Genome Sequencing Center for Infectious Disease"/>
            <person name="Wu L."/>
            <person name="Ma J."/>
        </authorList>
    </citation>
    <scope>NUCLEOTIDE SEQUENCE [LARGE SCALE GENOMIC DNA]</scope>
    <source>
        <strain evidence="2">CGMCC 1.12859</strain>
    </source>
</reference>
<dbReference type="RefSeq" id="WP_380233049.1">
    <property type="nucleotide sequence ID" value="NZ_JBHSVH010000002.1"/>
</dbReference>
<evidence type="ECO:0000313" key="2">
    <source>
        <dbReference type="Proteomes" id="UP001596435"/>
    </source>
</evidence>
<dbReference type="Proteomes" id="UP001596435">
    <property type="component" value="Unassembled WGS sequence"/>
</dbReference>
<gene>
    <name evidence="1" type="ORF">ACFQMG_35765</name>
</gene>
<protein>
    <submittedName>
        <fullName evidence="1">DNA-binding protein</fullName>
    </submittedName>
</protein>
<dbReference type="GO" id="GO:0003677">
    <property type="term" value="F:DNA binding"/>
    <property type="evidence" value="ECO:0007669"/>
    <property type="project" value="UniProtKB-KW"/>
</dbReference>
<accession>A0ABW2G932</accession>
<organism evidence="1 2">
    <name type="scientific">Kitasatospora paranensis</name>
    <dbReference type="NCBI Taxonomy" id="258053"/>
    <lineage>
        <taxon>Bacteria</taxon>
        <taxon>Bacillati</taxon>
        <taxon>Actinomycetota</taxon>
        <taxon>Actinomycetes</taxon>
        <taxon>Kitasatosporales</taxon>
        <taxon>Streptomycetaceae</taxon>
        <taxon>Kitasatospora</taxon>
    </lineage>
</organism>
<keyword evidence="2" id="KW-1185">Reference proteome</keyword>
<comment type="caution">
    <text evidence="1">The sequence shown here is derived from an EMBL/GenBank/DDBJ whole genome shotgun (WGS) entry which is preliminary data.</text>
</comment>
<dbReference type="EMBL" id="JBHTAJ010000128">
    <property type="protein sequence ID" value="MFC7184917.1"/>
    <property type="molecule type" value="Genomic_DNA"/>
</dbReference>
<sequence>MTYDADTTERQAVELLQAGGVLPPGTRGAGERAVPLTARTYRHPGLDDRVVVRLVAAELGAAEDLAAGYLGLEPAAGPAEVGLGLRQALGFPEWVLAHHPADGRHALGLMPELERVARQAKSKPKAALDAYQELAGRLASAVPHFLPTFYEQAGRVFLGLENAAYAAQLFGRARRAEAEHGLPLDEQRLDAVFLEFALAGALPVKVLSGYAKELTARVPATEAFERFRLLCVRRTAGGLPPSARMATDLRRLARAAGADPEAAESAYLAELLTLPATLRAAAGWWRGHRQALVALARADGAVRRTLLDLTPLSEDRELPGLWLEILEESGATAGLLDDAGPDSAGPADGAAGWLERFLAWRGTGWRSRGPIPALYGLVERMAGRLRTELTAGGTVRVTEGDVDLLDLLLALDVPVADPVDNTTLLLEPWALKEERRDLLALEADPRFRAAFGRGARRISDDHDGRTALGVLARSPGGRPMLAAWTAEVAAESSAAGLPDLPDALRRIGWLPGEVLVLAEDAVRAAAGTDVSEVLARTLRGGLLDELGWPAWEEAVATLVPRKDVDDLVVADAWPHLVVAGPSQARVIGAEGTVLTHDLRIPAGDTGSDPGFHHVDGSLLVQWCSRAQNHRKVGYWHTAPDRTFTMPEGTSVRGTRMTWLGNLRTFGLPLPGGGRTTGDGVVHAGDTALPGERRVIGDGTSFWAWARSGEDTPFGWHEYDPATGALGRAALPGFLADALRDAPAGSTFRSGWVMPAASAEQTPAGAPADGVLAWRTVELPDGAVRGEDAAGHSVTLPAGAGVPTRLVLFPGAERPQAVVRETYRMRLVDPDGVVTATARTDDAPGTFAEGTLILPPMRYWHCLRPRDPQGSAALRRIDADTAAGLLKAAGAADPKKPEELTAAVRALLPAVGDDALAAGIAGVVRFAAAQQQSLDAVAKRLADRLAGVGEPAAPTGPTDHRLRAALSGLGCVGSWYGNAQARYTAAQLDFLAAACRPDAEPAAPGTLHLDGPALPYARIDWLRLPELAGPVALRAAAPVGADEDRAALAELLHALDGLGLTTPEGAARWRRVRLHLTAGHLLAADGSVRHGDRDALVPLGGGAFLLFADTDVTAASDTESTVLQHDPSGRFDVPAPYTVLSSEPVAGPADDRAPRLLAEVSARGPAPWFPAAAEEFARLTGLTGTMAALVVAGLPQIEAYERSFLPTADRTLLGLKVADAAVAKDELRTVAAGTRQRVVAALLPADPARLWTDGPDVAAAAAVWNAAVGRRVAVPEALLAEANRAVRTEWAATRSLAAVLDPAAAPELDRDLDWTVRGDRCVPVDDKATGFTARTLVGAVAMTAWLAHRLPAGDPVRAALPAALAAVRERLAHPGLILDLGRYVSLPAFQKVAGAPTETAPGWERYGAVLMATHDSQPAPGIRTALLDAAGEDPYLPALRVDGDVPFPAEAALRLARTAAFEALLADPGEPVAGARGKDGTWWPQDPTRSVPDLVAAAAARHGIGEDAAALYLMLLAMPDPTDRNTARWTGWRPARMKAARAELSAGDLVVEAGRSRAGRALFLPGGWTELRSPHLPLETWKLPVLAPAGGTTAPLGISVPTEPAAALYRRSWQRLLDGDLPRFEELKVRRARARRR</sequence>